<dbReference type="GO" id="GO:0005507">
    <property type="term" value="F:copper ion binding"/>
    <property type="evidence" value="ECO:0007669"/>
    <property type="project" value="TreeGrafter"/>
</dbReference>
<proteinExistence type="inferred from homology"/>
<dbReference type="PANTHER" id="PTHR12598:SF0">
    <property type="entry name" value="COPPER HOMEOSTASIS PROTEIN CUTC HOMOLOG"/>
    <property type="match status" value="1"/>
</dbReference>
<evidence type="ECO:0000256" key="2">
    <source>
        <dbReference type="ARBA" id="ARBA00019014"/>
    </source>
</evidence>
<gene>
    <name evidence="3" type="ORF">BDP27DRAFT_1213386</name>
</gene>
<evidence type="ECO:0000313" key="4">
    <source>
        <dbReference type="Proteomes" id="UP000772434"/>
    </source>
</evidence>
<dbReference type="InterPro" id="IPR005627">
    <property type="entry name" value="CutC-like"/>
</dbReference>
<comment type="caution">
    <text evidence="3">The sequence shown here is derived from an EMBL/GenBank/DDBJ whole genome shotgun (WGS) entry which is preliminary data.</text>
</comment>
<organism evidence="3 4">
    <name type="scientific">Rhodocollybia butyracea</name>
    <dbReference type="NCBI Taxonomy" id="206335"/>
    <lineage>
        <taxon>Eukaryota</taxon>
        <taxon>Fungi</taxon>
        <taxon>Dikarya</taxon>
        <taxon>Basidiomycota</taxon>
        <taxon>Agaricomycotina</taxon>
        <taxon>Agaricomycetes</taxon>
        <taxon>Agaricomycetidae</taxon>
        <taxon>Agaricales</taxon>
        <taxon>Marasmiineae</taxon>
        <taxon>Omphalotaceae</taxon>
        <taxon>Rhodocollybia</taxon>
    </lineage>
</organism>
<keyword evidence="4" id="KW-1185">Reference proteome</keyword>
<evidence type="ECO:0000256" key="1">
    <source>
        <dbReference type="ARBA" id="ARBA00007768"/>
    </source>
</evidence>
<evidence type="ECO:0000313" key="3">
    <source>
        <dbReference type="EMBL" id="KAF9074857.1"/>
    </source>
</evidence>
<reference evidence="3" key="1">
    <citation type="submission" date="2020-11" db="EMBL/GenBank/DDBJ databases">
        <authorList>
            <consortium name="DOE Joint Genome Institute"/>
            <person name="Ahrendt S."/>
            <person name="Riley R."/>
            <person name="Andreopoulos W."/>
            <person name="Labutti K."/>
            <person name="Pangilinan J."/>
            <person name="Ruiz-Duenas F.J."/>
            <person name="Barrasa J.M."/>
            <person name="Sanchez-Garcia M."/>
            <person name="Camarero S."/>
            <person name="Miyauchi S."/>
            <person name="Serrano A."/>
            <person name="Linde D."/>
            <person name="Babiker R."/>
            <person name="Drula E."/>
            <person name="Ayuso-Fernandez I."/>
            <person name="Pacheco R."/>
            <person name="Padilla G."/>
            <person name="Ferreira P."/>
            <person name="Barriuso J."/>
            <person name="Kellner H."/>
            <person name="Castanera R."/>
            <person name="Alfaro M."/>
            <person name="Ramirez L."/>
            <person name="Pisabarro A.G."/>
            <person name="Kuo A."/>
            <person name="Tritt A."/>
            <person name="Lipzen A."/>
            <person name="He G."/>
            <person name="Yan M."/>
            <person name="Ng V."/>
            <person name="Cullen D."/>
            <person name="Martin F."/>
            <person name="Rosso M.-N."/>
            <person name="Henrissat B."/>
            <person name="Hibbett D."/>
            <person name="Martinez A.T."/>
            <person name="Grigoriev I.V."/>
        </authorList>
    </citation>
    <scope>NUCLEOTIDE SEQUENCE</scope>
    <source>
        <strain evidence="3">AH 40177</strain>
    </source>
</reference>
<dbReference type="AlphaFoldDB" id="A0A9P5Q5B5"/>
<dbReference type="OrthoDB" id="7392499at2759"/>
<dbReference type="SUPFAM" id="SSF110395">
    <property type="entry name" value="CutC-like"/>
    <property type="match status" value="1"/>
</dbReference>
<protein>
    <recommendedName>
        <fullName evidence="2">Copper homeostasis protein cutC homolog</fullName>
    </recommendedName>
</protein>
<dbReference type="Gene3D" id="3.20.20.380">
    <property type="entry name" value="Copper homeostasis (CutC) domain"/>
    <property type="match status" value="1"/>
</dbReference>
<comment type="similarity">
    <text evidence="1">Belongs to the CutC family.</text>
</comment>
<dbReference type="InterPro" id="IPR036822">
    <property type="entry name" value="CutC-like_dom_sf"/>
</dbReference>
<accession>A0A9P5Q5B5</accession>
<dbReference type="Pfam" id="PF03932">
    <property type="entry name" value="CutC"/>
    <property type="match status" value="1"/>
</dbReference>
<sequence>MQIEVCIDSVDSAINAARGGADRLELCGNLGLGGGSTPSLGLLKAVQKAVTLPIMVMIRPRTGDFLYSDSEMETMLEDIKIFKDHGVQGFVFGVLTPEGRVDVVRTKREVILLTSKSSVCFHRAFDMTRDVKEAIGDVLKIDRVTRILTRGLILTCSGQGKSVSESLDVLAWLQETSRAAGVTVMPGSGINPHTVGPILDRLLPLGLSEIHLSAGSWVEGAMSFRRDGMDMGVGNGEWDIWRTNEETVQNVRQQVESLENQVYK</sequence>
<dbReference type="HAMAP" id="MF_00795">
    <property type="entry name" value="CutC"/>
    <property type="match status" value="1"/>
</dbReference>
<dbReference type="Proteomes" id="UP000772434">
    <property type="component" value="Unassembled WGS sequence"/>
</dbReference>
<name>A0A9P5Q5B5_9AGAR</name>
<dbReference type="PANTHER" id="PTHR12598">
    <property type="entry name" value="COPPER HOMEOSTASIS PROTEIN CUTC"/>
    <property type="match status" value="1"/>
</dbReference>
<dbReference type="EMBL" id="JADNRY010000011">
    <property type="protein sequence ID" value="KAF9074857.1"/>
    <property type="molecule type" value="Genomic_DNA"/>
</dbReference>